<reference evidence="2" key="1">
    <citation type="journal article" date="2014" name="BMC Genomics">
        <title>Genome sequencing of two Neorhizobium galegae strains reveals a noeT gene responsible for the unusual acetylation of the nodulation factors.</title>
        <authorList>
            <person name="Osterman J."/>
            <person name="Marsh J."/>
            <person name="Laine P.K."/>
            <person name="Zeng Z."/>
            <person name="Alatalo E."/>
            <person name="Sullivan J.T."/>
            <person name="Young J.P."/>
            <person name="Thomas-Oates J."/>
            <person name="Paulin L."/>
            <person name="Lindstrom K."/>
        </authorList>
    </citation>
    <scope>NUCLEOTIDE SEQUENCE [LARGE SCALE GENOMIC DNA]</scope>
    <source>
        <strain evidence="2">HAMBI 1141</strain>
    </source>
</reference>
<evidence type="ECO:0000313" key="1">
    <source>
        <dbReference type="EMBL" id="CDN54938.1"/>
    </source>
</evidence>
<dbReference type="AlphaFoldDB" id="A0A068T938"/>
<evidence type="ECO:0000313" key="2">
    <source>
        <dbReference type="Proteomes" id="UP000028186"/>
    </source>
</evidence>
<dbReference type="EMBL" id="HG938355">
    <property type="protein sequence ID" value="CDN54938.1"/>
    <property type="molecule type" value="Genomic_DNA"/>
</dbReference>
<proteinExistence type="predicted"/>
<gene>
    <name evidence="1" type="ORF">RG1141_CH26010</name>
</gene>
<dbReference type="InterPro" id="IPR025427">
    <property type="entry name" value="DUF4160"/>
</dbReference>
<name>A0A068T938_NEOGA</name>
<dbReference type="Pfam" id="PF13711">
    <property type="entry name" value="DUF4160"/>
    <property type="match status" value="1"/>
</dbReference>
<dbReference type="PATRIC" id="fig|1028801.3.peg.2648"/>
<dbReference type="Proteomes" id="UP000028186">
    <property type="component" value="Chromosome I"/>
</dbReference>
<dbReference type="HOGENOM" id="CLU_162083_4_1_5"/>
<dbReference type="KEGG" id="ngl:RG1141_CH26010"/>
<dbReference type="eggNOG" id="ENOG5032YQJ">
    <property type="taxonomic scope" value="Bacteria"/>
</dbReference>
<protein>
    <recommendedName>
        <fullName evidence="3">DUF4160 domain-containing protein</fullName>
    </recommendedName>
</protein>
<organism evidence="1 2">
    <name type="scientific">Neorhizobium galegae bv. officinalis bv. officinalis str. HAMBI 1141</name>
    <dbReference type="NCBI Taxonomy" id="1028801"/>
    <lineage>
        <taxon>Bacteria</taxon>
        <taxon>Pseudomonadati</taxon>
        <taxon>Pseudomonadota</taxon>
        <taxon>Alphaproteobacteria</taxon>
        <taxon>Hyphomicrobiales</taxon>
        <taxon>Rhizobiaceae</taxon>
        <taxon>Rhizobium/Agrobacterium group</taxon>
        <taxon>Neorhizobium</taxon>
    </lineage>
</organism>
<accession>A0A068T938</accession>
<dbReference type="RefSeq" id="WP_038544349.1">
    <property type="nucleotide sequence ID" value="NZ_HG938355.1"/>
</dbReference>
<sequence length="81" mass="9148">MPIVFRSGALKFYFYSNEGDPREPVHIHVRGGGANAKIWLEPTIGVAESDGFNSRDLSAIIRLVIDNRSLIKRAWHEHFGN</sequence>
<evidence type="ECO:0008006" key="3">
    <source>
        <dbReference type="Google" id="ProtNLM"/>
    </source>
</evidence>